<evidence type="ECO:0000313" key="2">
    <source>
        <dbReference type="EMBL" id="TVU50251.1"/>
    </source>
</evidence>
<organism evidence="2 3">
    <name type="scientific">Eragrostis curvula</name>
    <name type="common">weeping love grass</name>
    <dbReference type="NCBI Taxonomy" id="38414"/>
    <lineage>
        <taxon>Eukaryota</taxon>
        <taxon>Viridiplantae</taxon>
        <taxon>Streptophyta</taxon>
        <taxon>Embryophyta</taxon>
        <taxon>Tracheophyta</taxon>
        <taxon>Spermatophyta</taxon>
        <taxon>Magnoliopsida</taxon>
        <taxon>Liliopsida</taxon>
        <taxon>Poales</taxon>
        <taxon>Poaceae</taxon>
        <taxon>PACMAD clade</taxon>
        <taxon>Chloridoideae</taxon>
        <taxon>Eragrostideae</taxon>
        <taxon>Eragrostidinae</taxon>
        <taxon>Eragrostis</taxon>
    </lineage>
</organism>
<accession>A0A5J9WQ58</accession>
<proteinExistence type="predicted"/>
<feature type="non-terminal residue" evidence="2">
    <location>
        <position position="1"/>
    </location>
</feature>
<dbReference type="Gramene" id="TVU50251">
    <property type="protein sequence ID" value="TVU50251"/>
    <property type="gene ID" value="EJB05_01617"/>
</dbReference>
<protein>
    <submittedName>
        <fullName evidence="2">Uncharacterized protein</fullName>
    </submittedName>
</protein>
<feature type="coiled-coil region" evidence="1">
    <location>
        <begin position="77"/>
        <end position="125"/>
    </location>
</feature>
<comment type="caution">
    <text evidence="2">The sequence shown here is derived from an EMBL/GenBank/DDBJ whole genome shotgun (WGS) entry which is preliminary data.</text>
</comment>
<evidence type="ECO:0000313" key="3">
    <source>
        <dbReference type="Proteomes" id="UP000324897"/>
    </source>
</evidence>
<name>A0A5J9WQ58_9POAL</name>
<reference evidence="2 3" key="1">
    <citation type="journal article" date="2019" name="Sci. Rep.">
        <title>A high-quality genome of Eragrostis curvula grass provides insights into Poaceae evolution and supports new strategies to enhance forage quality.</title>
        <authorList>
            <person name="Carballo J."/>
            <person name="Santos B.A.C.M."/>
            <person name="Zappacosta D."/>
            <person name="Garbus I."/>
            <person name="Selva J.P."/>
            <person name="Gallo C.A."/>
            <person name="Diaz A."/>
            <person name="Albertini E."/>
            <person name="Caccamo M."/>
            <person name="Echenique V."/>
        </authorList>
    </citation>
    <scope>NUCLEOTIDE SEQUENCE [LARGE SCALE GENOMIC DNA]</scope>
    <source>
        <strain evidence="3">cv. Victoria</strain>
        <tissue evidence="2">Leaf</tissue>
    </source>
</reference>
<dbReference type="AlphaFoldDB" id="A0A5J9WQ58"/>
<keyword evidence="1" id="KW-0175">Coiled coil</keyword>
<dbReference type="Proteomes" id="UP000324897">
    <property type="component" value="Chromosome 6"/>
</dbReference>
<dbReference type="EMBL" id="RWGY01000002">
    <property type="protein sequence ID" value="TVU50251.1"/>
    <property type="molecule type" value="Genomic_DNA"/>
</dbReference>
<evidence type="ECO:0000256" key="1">
    <source>
        <dbReference type="SAM" id="Coils"/>
    </source>
</evidence>
<gene>
    <name evidence="2" type="ORF">EJB05_01617</name>
</gene>
<sequence>MAQELGMTVSPGFLYPAGPSTPPGFQGWLDEPSLPIQSGMCASDQVQVWDAISSRDQRIAQLEDALRAADHQHAGEVARLKAELLDANDKLTRVNKERAYFMDHLGAAKANITKLEEEVRNAEVSAKKKVHAARTLPQHGPRDAGLLRQPKLIQLLDESGIPLIQERDKDRLFEGRQF</sequence>
<keyword evidence="3" id="KW-1185">Reference proteome</keyword>